<dbReference type="InterPro" id="IPR016655">
    <property type="entry name" value="PFD3"/>
</dbReference>
<dbReference type="PANTHER" id="PTHR12409">
    <property type="entry name" value="PREFOLDIN SUBUNIT 3"/>
    <property type="match status" value="1"/>
</dbReference>
<dbReference type="AlphaFoldDB" id="A0A9P6MQY3"/>
<feature type="coiled-coil region" evidence="5">
    <location>
        <begin position="125"/>
        <end position="159"/>
    </location>
</feature>
<keyword evidence="7" id="KW-1185">Reference proteome</keyword>
<evidence type="ECO:0000256" key="1">
    <source>
        <dbReference type="ARBA" id="ARBA00010048"/>
    </source>
</evidence>
<accession>A0A9P6MQY3</accession>
<keyword evidence="3 4" id="KW-0143">Chaperone</keyword>
<dbReference type="GO" id="GO:0006457">
    <property type="term" value="P:protein folding"/>
    <property type="evidence" value="ECO:0007669"/>
    <property type="project" value="UniProtKB-UniRule"/>
</dbReference>
<dbReference type="GO" id="GO:0007021">
    <property type="term" value="P:tubulin complex assembly"/>
    <property type="evidence" value="ECO:0007669"/>
    <property type="project" value="TreeGrafter"/>
</dbReference>
<dbReference type="OrthoDB" id="6375174at2759"/>
<dbReference type="GO" id="GO:0005737">
    <property type="term" value="C:cytoplasm"/>
    <property type="evidence" value="ECO:0007669"/>
    <property type="project" value="TreeGrafter"/>
</dbReference>
<evidence type="ECO:0000313" key="7">
    <source>
        <dbReference type="Proteomes" id="UP000703661"/>
    </source>
</evidence>
<dbReference type="Pfam" id="PF02996">
    <property type="entry name" value="Prefoldin"/>
    <property type="match status" value="1"/>
</dbReference>
<evidence type="ECO:0000256" key="5">
    <source>
        <dbReference type="SAM" id="Coils"/>
    </source>
</evidence>
<dbReference type="GO" id="GO:0007017">
    <property type="term" value="P:microtubule-based process"/>
    <property type="evidence" value="ECO:0007669"/>
    <property type="project" value="TreeGrafter"/>
</dbReference>
<dbReference type="Gene3D" id="1.10.287.370">
    <property type="match status" value="1"/>
</dbReference>
<dbReference type="CDD" id="cd23156">
    <property type="entry name" value="Prefoldin_3"/>
    <property type="match status" value="1"/>
</dbReference>
<dbReference type="InterPro" id="IPR004127">
    <property type="entry name" value="Prefoldin_subunit_alpha"/>
</dbReference>
<comment type="similarity">
    <text evidence="1 4">Belongs to the prefoldin subunit alpha family.</text>
</comment>
<dbReference type="SUPFAM" id="SSF46579">
    <property type="entry name" value="Prefoldin"/>
    <property type="match status" value="1"/>
</dbReference>
<comment type="subunit">
    <text evidence="2 4">Heterohexamer of two PFD-alpha type and four PFD-beta type subunits.</text>
</comment>
<evidence type="ECO:0000256" key="3">
    <source>
        <dbReference type="ARBA" id="ARBA00023186"/>
    </source>
</evidence>
<organism evidence="6 7">
    <name type="scientific">Entomortierella chlamydospora</name>
    <dbReference type="NCBI Taxonomy" id="101097"/>
    <lineage>
        <taxon>Eukaryota</taxon>
        <taxon>Fungi</taxon>
        <taxon>Fungi incertae sedis</taxon>
        <taxon>Mucoromycota</taxon>
        <taxon>Mortierellomycotina</taxon>
        <taxon>Mortierellomycetes</taxon>
        <taxon>Mortierellales</taxon>
        <taxon>Mortierellaceae</taxon>
        <taxon>Entomortierella</taxon>
    </lineage>
</organism>
<dbReference type="InterPro" id="IPR009053">
    <property type="entry name" value="Prefoldin"/>
</dbReference>
<proteinExistence type="inferred from homology"/>
<comment type="function">
    <text evidence="4">Binds specifically to cytosolic chaperonin (c-CPN) and transfers target proteins to it. Binds to nascent polypeptide chain and promotes folding in an environment in which there are many competing pathways for nonnative proteins.</text>
</comment>
<dbReference type="GO" id="GO:0015631">
    <property type="term" value="F:tubulin binding"/>
    <property type="evidence" value="ECO:0007669"/>
    <property type="project" value="TreeGrafter"/>
</dbReference>
<evidence type="ECO:0000256" key="2">
    <source>
        <dbReference type="ARBA" id="ARBA00011695"/>
    </source>
</evidence>
<reference evidence="6" key="1">
    <citation type="journal article" date="2020" name="Fungal Divers.">
        <title>Resolving the Mortierellaceae phylogeny through synthesis of multi-gene phylogenetics and phylogenomics.</title>
        <authorList>
            <person name="Vandepol N."/>
            <person name="Liber J."/>
            <person name="Desiro A."/>
            <person name="Na H."/>
            <person name="Kennedy M."/>
            <person name="Barry K."/>
            <person name="Grigoriev I.V."/>
            <person name="Miller A.N."/>
            <person name="O'Donnell K."/>
            <person name="Stajich J.E."/>
            <person name="Bonito G."/>
        </authorList>
    </citation>
    <scope>NUCLEOTIDE SEQUENCE</scope>
    <source>
        <strain evidence="6">NRRL 2769</strain>
    </source>
</reference>
<dbReference type="EMBL" id="JAAAID010001561">
    <property type="protein sequence ID" value="KAG0009534.1"/>
    <property type="molecule type" value="Genomic_DNA"/>
</dbReference>
<dbReference type="Proteomes" id="UP000703661">
    <property type="component" value="Unassembled WGS sequence"/>
</dbReference>
<dbReference type="GO" id="GO:0016272">
    <property type="term" value="C:prefoldin complex"/>
    <property type="evidence" value="ECO:0007669"/>
    <property type="project" value="UniProtKB-UniRule"/>
</dbReference>
<name>A0A9P6MQY3_9FUNG</name>
<dbReference type="PIRSF" id="PIRSF016396">
    <property type="entry name" value="Prefoldin_subunit_3"/>
    <property type="match status" value="1"/>
</dbReference>
<keyword evidence="5" id="KW-0175">Coiled coil</keyword>
<gene>
    <name evidence="6" type="ORF">BGZ80_002298</name>
</gene>
<comment type="caution">
    <text evidence="6">The sequence shown here is derived from an EMBL/GenBank/DDBJ whole genome shotgun (WGS) entry which is preliminary data.</text>
</comment>
<evidence type="ECO:0000313" key="6">
    <source>
        <dbReference type="EMBL" id="KAG0009534.1"/>
    </source>
</evidence>
<dbReference type="FunFam" id="1.10.287.370:FF:000001">
    <property type="entry name" value="Prefoldin subunit 3"/>
    <property type="match status" value="1"/>
</dbReference>
<sequence length="184" mass="21067">METNPRGIPKAPFVENVEDHVSEQEPVEIVLRKFQEAVAKYKFMEINMLQRKRNLDSKVPEIRKTLEMVQFLQSQGDDADDTKEIETLYELNDTLYATAKVQPTGKVCLWLGANVMLEYPVEEAASLLTSKLEAALKTLKNTEEDLAYLRDQITTMEVNTARVYNWDVKQRRLARAKADAAGEE</sequence>
<evidence type="ECO:0000256" key="4">
    <source>
        <dbReference type="PIRNR" id="PIRNR016396"/>
    </source>
</evidence>
<protein>
    <recommendedName>
        <fullName evidence="4">Prefoldin subunit 3</fullName>
    </recommendedName>
</protein>
<dbReference type="PANTHER" id="PTHR12409:SF0">
    <property type="entry name" value="PREFOLDIN SUBUNIT 3"/>
    <property type="match status" value="1"/>
</dbReference>